<sequence length="161" mass="18632">MSLLLEKPMLLDQLWEKIVMLGLFKKTLLLMGQLWEKIMMLGMFMKTLMLLGKMWEKIMLLGQLWEKSMMGSVNADSNDITTDTTESDEESNRKEIIVEDEGSDIDYIESDDPDNYEIDSEWEVCVKKDKKLFFDEKGEVPGIELGMIFESPKQFKEALGA</sequence>
<reference evidence="2 3" key="1">
    <citation type="journal article" date="2024" name="G3 (Bethesda)">
        <title>Genome assembly of Hibiscus sabdariffa L. provides insights into metabolisms of medicinal natural products.</title>
        <authorList>
            <person name="Kim T."/>
        </authorList>
    </citation>
    <scope>NUCLEOTIDE SEQUENCE [LARGE SCALE GENOMIC DNA]</scope>
    <source>
        <strain evidence="2">TK-2024</strain>
        <tissue evidence="2">Old leaves</tissue>
    </source>
</reference>
<evidence type="ECO:0000256" key="1">
    <source>
        <dbReference type="SAM" id="MobiDB-lite"/>
    </source>
</evidence>
<evidence type="ECO:0000313" key="3">
    <source>
        <dbReference type="Proteomes" id="UP001396334"/>
    </source>
</evidence>
<evidence type="ECO:0000313" key="2">
    <source>
        <dbReference type="EMBL" id="KAK9031830.1"/>
    </source>
</evidence>
<gene>
    <name evidence="2" type="ORF">V6N11_056117</name>
</gene>
<feature type="region of interest" description="Disordered" evidence="1">
    <location>
        <begin position="74"/>
        <end position="95"/>
    </location>
</feature>
<dbReference type="EMBL" id="JBBPBN010000009">
    <property type="protein sequence ID" value="KAK9031830.1"/>
    <property type="molecule type" value="Genomic_DNA"/>
</dbReference>
<accession>A0ABR2T2W0</accession>
<name>A0ABR2T2W0_9ROSI</name>
<keyword evidence="3" id="KW-1185">Reference proteome</keyword>
<comment type="caution">
    <text evidence="2">The sequence shown here is derived from an EMBL/GenBank/DDBJ whole genome shotgun (WGS) entry which is preliminary data.</text>
</comment>
<proteinExistence type="predicted"/>
<organism evidence="2 3">
    <name type="scientific">Hibiscus sabdariffa</name>
    <name type="common">roselle</name>
    <dbReference type="NCBI Taxonomy" id="183260"/>
    <lineage>
        <taxon>Eukaryota</taxon>
        <taxon>Viridiplantae</taxon>
        <taxon>Streptophyta</taxon>
        <taxon>Embryophyta</taxon>
        <taxon>Tracheophyta</taxon>
        <taxon>Spermatophyta</taxon>
        <taxon>Magnoliopsida</taxon>
        <taxon>eudicotyledons</taxon>
        <taxon>Gunneridae</taxon>
        <taxon>Pentapetalae</taxon>
        <taxon>rosids</taxon>
        <taxon>malvids</taxon>
        <taxon>Malvales</taxon>
        <taxon>Malvaceae</taxon>
        <taxon>Malvoideae</taxon>
        <taxon>Hibiscus</taxon>
    </lineage>
</organism>
<protein>
    <submittedName>
        <fullName evidence="2">Uncharacterized protein</fullName>
    </submittedName>
</protein>
<dbReference type="Proteomes" id="UP001396334">
    <property type="component" value="Unassembled WGS sequence"/>
</dbReference>